<dbReference type="Pfam" id="PF18863">
    <property type="entry name" value="AbiJ_NTD4"/>
    <property type="match status" value="1"/>
</dbReference>
<name>A0A4R8XRN9_9MICO</name>
<evidence type="ECO:0000259" key="1">
    <source>
        <dbReference type="Pfam" id="PF18863"/>
    </source>
</evidence>
<dbReference type="EMBL" id="SOGN01000035">
    <property type="protein sequence ID" value="TFC81156.1"/>
    <property type="molecule type" value="Genomic_DNA"/>
</dbReference>
<evidence type="ECO:0000313" key="2">
    <source>
        <dbReference type="EMBL" id="TFC81156.1"/>
    </source>
</evidence>
<comment type="caution">
    <text evidence="2">The sequence shown here is derived from an EMBL/GenBank/DDBJ whole genome shotgun (WGS) entry which is preliminary data.</text>
</comment>
<proteinExistence type="predicted"/>
<reference evidence="2 3" key="1">
    <citation type="submission" date="2019-03" db="EMBL/GenBank/DDBJ databases">
        <title>Genomics of glacier-inhabiting Cryobacterium strains.</title>
        <authorList>
            <person name="Liu Q."/>
            <person name="Xin Y.-H."/>
        </authorList>
    </citation>
    <scope>NUCLEOTIDE SEQUENCE [LARGE SCALE GENOMIC DNA]</scope>
    <source>
        <strain evidence="2 3">TMT2-48-2</strain>
    </source>
</reference>
<dbReference type="OrthoDB" id="9786278at2"/>
<organism evidence="2 3">
    <name type="scientific">Cryobacterium cheniae</name>
    <dbReference type="NCBI Taxonomy" id="1259262"/>
    <lineage>
        <taxon>Bacteria</taxon>
        <taxon>Bacillati</taxon>
        <taxon>Actinomycetota</taxon>
        <taxon>Actinomycetes</taxon>
        <taxon>Micrococcales</taxon>
        <taxon>Microbacteriaceae</taxon>
        <taxon>Cryobacterium</taxon>
    </lineage>
</organism>
<accession>A0A4R8XRN9</accession>
<dbReference type="AlphaFoldDB" id="A0A4R8XRN9"/>
<gene>
    <name evidence="2" type="ORF">E3T23_06570</name>
</gene>
<keyword evidence="3" id="KW-1185">Reference proteome</keyword>
<dbReference type="InterPro" id="IPR049503">
    <property type="entry name" value="AbiJ_NTD4"/>
</dbReference>
<sequence>MRLTIPAIKERSSGRNFQMQTFAERNGYTAKRSAIQIDSFDSETRIAMWNVLVLFQDDNSGQQYRMEGEKFATDIWSRFYKLPLDEFWDSGRVWQMVKKTILESSWLEMFNVVEFVVRNVNKRFKRRWSEALSKVFNSLFEHHLVGYRFIDEMITPIDSPDALAAIEAARDATDQYAGARHHLKTALAKLSDRSRPDYANSVKESLSAVESMGEALTGETTLGKALDKLASVGIVTHPAQLKAWKAMYGWASDEGGIRHSAQAPPTVDQATAKYTLISSSAFISLLIDAALHATDRIEVG</sequence>
<evidence type="ECO:0000313" key="3">
    <source>
        <dbReference type="Proteomes" id="UP000298433"/>
    </source>
</evidence>
<protein>
    <recommendedName>
        <fullName evidence="1">HEPN AbiJ-N-terminal domain-containing protein</fullName>
    </recommendedName>
</protein>
<feature type="domain" description="HEPN AbiJ-N-terminal" evidence="1">
    <location>
        <begin position="21"/>
        <end position="169"/>
    </location>
</feature>
<dbReference type="Proteomes" id="UP000298433">
    <property type="component" value="Unassembled WGS sequence"/>
</dbReference>
<dbReference type="RefSeq" id="WP_134369587.1">
    <property type="nucleotide sequence ID" value="NZ_SOGN01000035.1"/>
</dbReference>